<organism evidence="4 5">
    <name type="scientific">Caballeronia arationis</name>
    <dbReference type="NCBI Taxonomy" id="1777142"/>
    <lineage>
        <taxon>Bacteria</taxon>
        <taxon>Pseudomonadati</taxon>
        <taxon>Pseudomonadota</taxon>
        <taxon>Betaproteobacteria</taxon>
        <taxon>Burkholderiales</taxon>
        <taxon>Burkholderiaceae</taxon>
        <taxon>Caballeronia</taxon>
    </lineage>
</organism>
<evidence type="ECO:0000256" key="1">
    <source>
        <dbReference type="ARBA" id="ARBA00006484"/>
    </source>
</evidence>
<dbReference type="PANTHER" id="PTHR43477:SF4">
    <property type="entry name" value="DEHYDROGENASE_REDUCTASE SDR FAMILY MEMBER 6"/>
    <property type="match status" value="1"/>
</dbReference>
<comment type="caution">
    <text evidence="4">The sequence shown here is derived from an EMBL/GenBank/DDBJ whole genome shotgun (WGS) entry which is preliminary data.</text>
</comment>
<keyword evidence="3" id="KW-0520">NAD</keyword>
<dbReference type="EMBL" id="OCSU01000001">
    <property type="protein sequence ID" value="SOE55091.1"/>
    <property type="molecule type" value="Genomic_DNA"/>
</dbReference>
<dbReference type="InterPro" id="IPR036291">
    <property type="entry name" value="NAD(P)-bd_dom_sf"/>
</dbReference>
<evidence type="ECO:0000256" key="3">
    <source>
        <dbReference type="ARBA" id="ARBA00023027"/>
    </source>
</evidence>
<dbReference type="InterPro" id="IPR051122">
    <property type="entry name" value="SDR_DHRS6-like"/>
</dbReference>
<dbReference type="Gene3D" id="3.40.50.720">
    <property type="entry name" value="NAD(P)-binding Rossmann-like Domain"/>
    <property type="match status" value="1"/>
</dbReference>
<protein>
    <submittedName>
        <fullName evidence="4">NAD(P)-dependent dehydrogenase, short-chain alcohol dehydrogenase family</fullName>
    </submittedName>
</protein>
<dbReference type="Pfam" id="PF13561">
    <property type="entry name" value="adh_short_C2"/>
    <property type="match status" value="1"/>
</dbReference>
<sequence length="260" mass="27762">MDMNIAGRRVLITGASQGIGEGLARAFAREGCRVSLVAPTADRLATLAHELRSTYDVNVDTFALDMTTPGAITDIVGFARDADIFVNNAGAIPGGTLWDVNEDEWRRGWQLEVFGYINLTRAMYTEMKSRGRGVILNNIGSGGQNFDFNYIAGSTGNAALMAFTCARGGRSLEDGIRVVGVNPEPVATERIAKVLKGHAARLLGDEARSDELLSNYPLGRAATVEEIANLFVYLASPHSSYTTGTVITVDGGITSKRSVA</sequence>
<dbReference type="GO" id="GO:0016491">
    <property type="term" value="F:oxidoreductase activity"/>
    <property type="evidence" value="ECO:0007669"/>
    <property type="project" value="UniProtKB-KW"/>
</dbReference>
<dbReference type="AlphaFoldDB" id="A0A7Z7N180"/>
<accession>A0A7Z7N180</accession>
<evidence type="ECO:0000256" key="2">
    <source>
        <dbReference type="ARBA" id="ARBA00023002"/>
    </source>
</evidence>
<keyword evidence="2" id="KW-0560">Oxidoreductase</keyword>
<dbReference type="PRINTS" id="PR00081">
    <property type="entry name" value="GDHRDH"/>
</dbReference>
<dbReference type="RefSeq" id="WP_097189757.1">
    <property type="nucleotide sequence ID" value="NZ_OCSU01000001.1"/>
</dbReference>
<gene>
    <name evidence="4" type="ORF">SAMN05446927_0953</name>
</gene>
<reference evidence="4 5" key="1">
    <citation type="submission" date="2017-09" db="EMBL/GenBank/DDBJ databases">
        <authorList>
            <person name="Varghese N."/>
            <person name="Submissions S."/>
        </authorList>
    </citation>
    <scope>NUCLEOTIDE SEQUENCE [LARGE SCALE GENOMIC DNA]</scope>
    <source>
        <strain evidence="4 5">OK806</strain>
    </source>
</reference>
<comment type="similarity">
    <text evidence="1">Belongs to the short-chain dehydrogenases/reductases (SDR) family.</text>
</comment>
<evidence type="ECO:0000313" key="5">
    <source>
        <dbReference type="Proteomes" id="UP000219522"/>
    </source>
</evidence>
<dbReference type="Proteomes" id="UP000219522">
    <property type="component" value="Unassembled WGS sequence"/>
</dbReference>
<dbReference type="SUPFAM" id="SSF51735">
    <property type="entry name" value="NAD(P)-binding Rossmann-fold domains"/>
    <property type="match status" value="1"/>
</dbReference>
<dbReference type="PANTHER" id="PTHR43477">
    <property type="entry name" value="DIHYDROANTICAPSIN 7-DEHYDROGENASE"/>
    <property type="match status" value="1"/>
</dbReference>
<proteinExistence type="inferred from homology"/>
<dbReference type="InterPro" id="IPR002347">
    <property type="entry name" value="SDR_fam"/>
</dbReference>
<evidence type="ECO:0000313" key="4">
    <source>
        <dbReference type="EMBL" id="SOE55091.1"/>
    </source>
</evidence>
<name>A0A7Z7N180_9BURK</name>
<keyword evidence="5" id="KW-1185">Reference proteome</keyword>
<dbReference type="NCBIfam" id="NF004779">
    <property type="entry name" value="PRK06125.1"/>
    <property type="match status" value="1"/>
</dbReference>